<protein>
    <recommendedName>
        <fullName evidence="4">L-rhamnose mutarotase</fullName>
    </recommendedName>
</protein>
<evidence type="ECO:0000256" key="1">
    <source>
        <dbReference type="SAM" id="SignalP"/>
    </source>
</evidence>
<reference evidence="2 3" key="1">
    <citation type="submission" date="2016-03" db="EMBL/GenBank/DDBJ databases">
        <title>Niastella vici sp. nov., isolated from farmland soil.</title>
        <authorList>
            <person name="Chen L."/>
            <person name="Wang D."/>
            <person name="Yang S."/>
            <person name="Wang G."/>
        </authorList>
    </citation>
    <scope>NUCLEOTIDE SEQUENCE [LARGE SCALE GENOMIC DNA]</scope>
    <source>
        <strain evidence="2 3">DJ57</strain>
    </source>
</reference>
<gene>
    <name evidence="2" type="ORF">A3860_23640</name>
</gene>
<evidence type="ECO:0000313" key="2">
    <source>
        <dbReference type="EMBL" id="OQP63924.1"/>
    </source>
</evidence>
<dbReference type="AlphaFoldDB" id="A0A1V9G035"/>
<organism evidence="2 3">
    <name type="scientific">Niastella vici</name>
    <dbReference type="NCBI Taxonomy" id="1703345"/>
    <lineage>
        <taxon>Bacteria</taxon>
        <taxon>Pseudomonadati</taxon>
        <taxon>Bacteroidota</taxon>
        <taxon>Chitinophagia</taxon>
        <taxon>Chitinophagales</taxon>
        <taxon>Chitinophagaceae</taxon>
        <taxon>Niastella</taxon>
    </lineage>
</organism>
<dbReference type="InterPro" id="IPR052996">
    <property type="entry name" value="Carb_Metab_Mutarotase"/>
</dbReference>
<dbReference type="SUPFAM" id="SSF54909">
    <property type="entry name" value="Dimeric alpha+beta barrel"/>
    <property type="match status" value="1"/>
</dbReference>
<dbReference type="GO" id="GO:0016857">
    <property type="term" value="F:racemase and epimerase activity, acting on carbohydrates and derivatives"/>
    <property type="evidence" value="ECO:0007669"/>
    <property type="project" value="InterPro"/>
</dbReference>
<dbReference type="Pfam" id="PF05336">
    <property type="entry name" value="rhaM"/>
    <property type="match status" value="1"/>
</dbReference>
<dbReference type="OrthoDB" id="9808066at2"/>
<dbReference type="STRING" id="1703345.A3860_23640"/>
<evidence type="ECO:0000313" key="3">
    <source>
        <dbReference type="Proteomes" id="UP000192796"/>
    </source>
</evidence>
<dbReference type="InterPro" id="IPR011008">
    <property type="entry name" value="Dimeric_a/b-barrel"/>
</dbReference>
<name>A0A1V9G035_9BACT</name>
<comment type="caution">
    <text evidence="2">The sequence shown here is derived from an EMBL/GenBank/DDBJ whole genome shotgun (WGS) entry which is preliminary data.</text>
</comment>
<feature type="signal peptide" evidence="1">
    <location>
        <begin position="1"/>
        <end position="23"/>
    </location>
</feature>
<dbReference type="PANTHER" id="PTHR43239:SF1">
    <property type="entry name" value="UPF0734 PROTEIN DDB_G0273871_DDB_G0273177"/>
    <property type="match status" value="1"/>
</dbReference>
<dbReference type="Gene3D" id="3.30.70.100">
    <property type="match status" value="1"/>
</dbReference>
<accession>A0A1V9G035</accession>
<dbReference type="InterPro" id="IPR008000">
    <property type="entry name" value="Rham/fucose_mutarotase"/>
</dbReference>
<evidence type="ECO:0008006" key="4">
    <source>
        <dbReference type="Google" id="ProtNLM"/>
    </source>
</evidence>
<dbReference type="PANTHER" id="PTHR43239">
    <property type="entry name" value="UPF0734 PROTEIN DDB_G0273871/DDB_G0273177"/>
    <property type="match status" value="1"/>
</dbReference>
<feature type="chain" id="PRO_5012370626" description="L-rhamnose mutarotase" evidence="1">
    <location>
        <begin position="24"/>
        <end position="145"/>
    </location>
</feature>
<sequence>MNPKFNWCFAMLLSLLFAGCFQTTTSSKTGPALEERVFVVNIADDDIKLKEYLQYHKQVWPEVEAGFKKAGYKKIVLYRYANLLVMTITVPAGADLNSMGKIAEGYDPKCAEWNKLMSNYQVGVKGTKPGETWVEATSFYSFINQ</sequence>
<dbReference type="EMBL" id="LVYD01000044">
    <property type="protein sequence ID" value="OQP63924.1"/>
    <property type="molecule type" value="Genomic_DNA"/>
</dbReference>
<keyword evidence="3" id="KW-1185">Reference proteome</keyword>
<dbReference type="PROSITE" id="PS51257">
    <property type="entry name" value="PROKAR_LIPOPROTEIN"/>
    <property type="match status" value="1"/>
</dbReference>
<keyword evidence="1" id="KW-0732">Signal</keyword>
<dbReference type="RefSeq" id="WP_081147592.1">
    <property type="nucleotide sequence ID" value="NZ_LVYD01000044.1"/>
</dbReference>
<dbReference type="Proteomes" id="UP000192796">
    <property type="component" value="Unassembled WGS sequence"/>
</dbReference>
<proteinExistence type="predicted"/>